<dbReference type="PANTHER" id="PTHR43537:SF5">
    <property type="entry name" value="UXU OPERON TRANSCRIPTIONAL REGULATOR"/>
    <property type="match status" value="1"/>
</dbReference>
<dbReference type="InterPro" id="IPR000524">
    <property type="entry name" value="Tscrpt_reg_HTH_GntR"/>
</dbReference>
<dbReference type="EMBL" id="FOAN01000010">
    <property type="protein sequence ID" value="SEM34411.1"/>
    <property type="molecule type" value="Genomic_DNA"/>
</dbReference>
<protein>
    <submittedName>
        <fullName evidence="5">DNA-binding transcriptional regulator, GntR family</fullName>
    </submittedName>
</protein>
<accession>A0A1H7XKY5</accession>
<evidence type="ECO:0000313" key="5">
    <source>
        <dbReference type="EMBL" id="SEM34411.1"/>
    </source>
</evidence>
<dbReference type="Gene3D" id="1.20.120.530">
    <property type="entry name" value="GntR ligand-binding domain-like"/>
    <property type="match status" value="1"/>
</dbReference>
<keyword evidence="2 5" id="KW-0238">DNA-binding</keyword>
<dbReference type="InterPro" id="IPR008920">
    <property type="entry name" value="TF_FadR/GntR_C"/>
</dbReference>
<dbReference type="InterPro" id="IPR036390">
    <property type="entry name" value="WH_DNA-bd_sf"/>
</dbReference>
<dbReference type="SMART" id="SM00895">
    <property type="entry name" value="FCD"/>
    <property type="match status" value="1"/>
</dbReference>
<gene>
    <name evidence="5" type="ORF">SAMN04515666_11069</name>
</gene>
<dbReference type="SMART" id="SM00345">
    <property type="entry name" value="HTH_GNTR"/>
    <property type="match status" value="1"/>
</dbReference>
<dbReference type="GO" id="GO:0003677">
    <property type="term" value="F:DNA binding"/>
    <property type="evidence" value="ECO:0007669"/>
    <property type="project" value="UniProtKB-KW"/>
</dbReference>
<dbReference type="Pfam" id="PF07729">
    <property type="entry name" value="FCD"/>
    <property type="match status" value="1"/>
</dbReference>
<dbReference type="InterPro" id="IPR011711">
    <property type="entry name" value="GntR_C"/>
</dbReference>
<dbReference type="PROSITE" id="PS50949">
    <property type="entry name" value="HTH_GNTR"/>
    <property type="match status" value="1"/>
</dbReference>
<dbReference type="InterPro" id="IPR036388">
    <property type="entry name" value="WH-like_DNA-bd_sf"/>
</dbReference>
<dbReference type="GO" id="GO:0003700">
    <property type="term" value="F:DNA-binding transcription factor activity"/>
    <property type="evidence" value="ECO:0007669"/>
    <property type="project" value="InterPro"/>
</dbReference>
<keyword evidence="1" id="KW-0805">Transcription regulation</keyword>
<dbReference type="Gene3D" id="1.10.10.10">
    <property type="entry name" value="Winged helix-like DNA-binding domain superfamily/Winged helix DNA-binding domain"/>
    <property type="match status" value="1"/>
</dbReference>
<proteinExistence type="predicted"/>
<organism evidence="5 6">
    <name type="scientific">Bosea lupini</name>
    <dbReference type="NCBI Taxonomy" id="1036779"/>
    <lineage>
        <taxon>Bacteria</taxon>
        <taxon>Pseudomonadati</taxon>
        <taxon>Pseudomonadota</taxon>
        <taxon>Alphaproteobacteria</taxon>
        <taxon>Hyphomicrobiales</taxon>
        <taxon>Boseaceae</taxon>
        <taxon>Bosea</taxon>
    </lineage>
</organism>
<evidence type="ECO:0000313" key="6">
    <source>
        <dbReference type="Proteomes" id="UP000199664"/>
    </source>
</evidence>
<keyword evidence="3" id="KW-0804">Transcription</keyword>
<keyword evidence="6" id="KW-1185">Reference proteome</keyword>
<dbReference type="PANTHER" id="PTHR43537">
    <property type="entry name" value="TRANSCRIPTIONAL REGULATOR, GNTR FAMILY"/>
    <property type="match status" value="1"/>
</dbReference>
<name>A0A1H7XKY5_9HYPH</name>
<dbReference type="STRING" id="1036779.SAMN04515666_11069"/>
<dbReference type="SUPFAM" id="SSF46785">
    <property type="entry name" value="Winged helix' DNA-binding domain"/>
    <property type="match status" value="1"/>
</dbReference>
<dbReference type="AlphaFoldDB" id="A0A1H7XKY5"/>
<dbReference type="PRINTS" id="PR00035">
    <property type="entry name" value="HTHGNTR"/>
</dbReference>
<evidence type="ECO:0000256" key="2">
    <source>
        <dbReference type="ARBA" id="ARBA00023125"/>
    </source>
</evidence>
<dbReference type="Proteomes" id="UP000199664">
    <property type="component" value="Unassembled WGS sequence"/>
</dbReference>
<evidence type="ECO:0000259" key="4">
    <source>
        <dbReference type="PROSITE" id="PS50949"/>
    </source>
</evidence>
<dbReference type="SUPFAM" id="SSF48008">
    <property type="entry name" value="GntR ligand-binding domain-like"/>
    <property type="match status" value="1"/>
</dbReference>
<evidence type="ECO:0000256" key="1">
    <source>
        <dbReference type="ARBA" id="ARBA00023015"/>
    </source>
</evidence>
<dbReference type="RefSeq" id="WP_244543994.1">
    <property type="nucleotide sequence ID" value="NZ_FOAN01000010.1"/>
</dbReference>
<dbReference type="Pfam" id="PF00392">
    <property type="entry name" value="GntR"/>
    <property type="match status" value="1"/>
</dbReference>
<feature type="domain" description="HTH gntR-type" evidence="4">
    <location>
        <begin position="17"/>
        <end position="84"/>
    </location>
</feature>
<sequence>MAELARPDVVEVGARRGSLVDEAYAALKQAIRDTDFPPGYQGSEQEIAVRLGMSRTPVHEAIIRLQEDGLVRVLSKRGVLICPLAPQDIREIYEVVIAVESMAAELLAGLPEATRATAADELEAATAAMDATLAQGDLPGWAEADELFHRLLVEHCGNGRLRRIAQTVTDQAHRARMLTLKLRATPTGSAQAHRTIIAALRAGDAAEAHRSARGHRVAARDEIVPLIEHIGLRQL</sequence>
<reference evidence="6" key="1">
    <citation type="submission" date="2016-10" db="EMBL/GenBank/DDBJ databases">
        <authorList>
            <person name="Varghese N."/>
            <person name="Submissions S."/>
        </authorList>
    </citation>
    <scope>NUCLEOTIDE SEQUENCE [LARGE SCALE GENOMIC DNA]</scope>
    <source>
        <strain evidence="6">LMG 26383,CCUG 61248,R- 45681</strain>
    </source>
</reference>
<evidence type="ECO:0000256" key="3">
    <source>
        <dbReference type="ARBA" id="ARBA00023163"/>
    </source>
</evidence>